<evidence type="ECO:0000256" key="1">
    <source>
        <dbReference type="SAM" id="MobiDB-lite"/>
    </source>
</evidence>
<dbReference type="AlphaFoldDB" id="A0AAJ0DUF8"/>
<reference evidence="2 3" key="1">
    <citation type="submission" date="2016-10" db="EMBL/GenBank/DDBJ databases">
        <title>The genome sequence of Colletotrichum fioriniae PJ7.</title>
        <authorList>
            <person name="Baroncelli R."/>
        </authorList>
    </citation>
    <scope>NUCLEOTIDE SEQUENCE [LARGE SCALE GENOMIC DNA]</scope>
    <source>
        <strain evidence="2 3">IMI 309622</strain>
    </source>
</reference>
<feature type="compositionally biased region" description="Polar residues" evidence="1">
    <location>
        <begin position="131"/>
        <end position="159"/>
    </location>
</feature>
<comment type="caution">
    <text evidence="2">The sequence shown here is derived from an EMBL/GenBank/DDBJ whole genome shotgun (WGS) entry which is preliminary data.</text>
</comment>
<dbReference type="RefSeq" id="XP_060307109.1">
    <property type="nucleotide sequence ID" value="XM_060462624.1"/>
</dbReference>
<protein>
    <recommendedName>
        <fullName evidence="4">C2H2-type domain-containing protein</fullName>
    </recommendedName>
</protein>
<feature type="compositionally biased region" description="Gly residues" evidence="1">
    <location>
        <begin position="116"/>
        <end position="125"/>
    </location>
</feature>
<evidence type="ECO:0000313" key="2">
    <source>
        <dbReference type="EMBL" id="KAK1513539.1"/>
    </source>
</evidence>
<gene>
    <name evidence="2" type="ORF">CCOS01_14481</name>
</gene>
<feature type="compositionally biased region" description="Polar residues" evidence="1">
    <location>
        <begin position="171"/>
        <end position="181"/>
    </location>
</feature>
<sequence length="618" mass="67918">MLGRKINASGLDFNPTAALTRQFSNLGIDEQSESTATYNLPQDLHHQSSRSYTDVTEEFDSYEDRKRYAATLAATLRNVSYSVPRRSHSIVLGYDHYSHHKSSAVRRGGSSHVSGEFGGSSGGGAPPTPAANLSQQPIQQASTSGPSQDSQGNGLQDSSVPVPGTSHEDPGSNTKVTSSSPDEAVIAEPGTTKSKVESIDVRPYPEADVQSTSLAASIPDTWKPQESWIDREAIGTTNEASSLTQSAKRALLACPYIKHDPLRYSQRRGCRGAAFPNTSRLKEHLHRTHRQKPNCPRCRGIFKTELEVIDHLQAQSLCKVVQDEGDVEGFDAAQEKLLRSKKRRKGVDTEEDKWEEIFKILFPDQKDVPGPFYKMPVNDQTAVDQAQEKEQDDAESIFTKDLPSLVEEEMSLKMEEAVGGHLTKQERGKLLNVFRGFAVKMLRQSKEGDVKDKEFTLTSKSSQTSKSYGNARSAGPPSERLQHTNADDKLDEKLEVKQHEVYASHEAQTLVPPIDPVMALSSLPSAEATEPRSMPLYSQAVRVDMESDVACWPVWDAAFVDDNGDSWLDDLLGTSITFAGGLAQAQDKTFGVEPMKARDGVDTIPARVQHVVGQDYTS</sequence>
<keyword evidence="3" id="KW-1185">Reference proteome</keyword>
<dbReference type="PANTHER" id="PTHR38166">
    <property type="entry name" value="C2H2-TYPE DOMAIN-CONTAINING PROTEIN-RELATED"/>
    <property type="match status" value="1"/>
</dbReference>
<evidence type="ECO:0000313" key="3">
    <source>
        <dbReference type="Proteomes" id="UP001240678"/>
    </source>
</evidence>
<accession>A0AAJ0DUF8</accession>
<proteinExistence type="predicted"/>
<dbReference type="Proteomes" id="UP001240678">
    <property type="component" value="Unassembled WGS sequence"/>
</dbReference>
<organism evidence="2 3">
    <name type="scientific">Colletotrichum costaricense</name>
    <dbReference type="NCBI Taxonomy" id="1209916"/>
    <lineage>
        <taxon>Eukaryota</taxon>
        <taxon>Fungi</taxon>
        <taxon>Dikarya</taxon>
        <taxon>Ascomycota</taxon>
        <taxon>Pezizomycotina</taxon>
        <taxon>Sordariomycetes</taxon>
        <taxon>Hypocreomycetidae</taxon>
        <taxon>Glomerellales</taxon>
        <taxon>Glomerellaceae</taxon>
        <taxon>Colletotrichum</taxon>
        <taxon>Colletotrichum acutatum species complex</taxon>
    </lineage>
</organism>
<feature type="region of interest" description="Disordered" evidence="1">
    <location>
        <begin position="102"/>
        <end position="199"/>
    </location>
</feature>
<name>A0AAJ0DUF8_9PEZI</name>
<dbReference type="EMBL" id="MOOE01000020">
    <property type="protein sequence ID" value="KAK1513539.1"/>
    <property type="molecule type" value="Genomic_DNA"/>
</dbReference>
<dbReference type="PANTHER" id="PTHR38166:SF1">
    <property type="entry name" value="C2H2-TYPE DOMAIN-CONTAINING PROTEIN"/>
    <property type="match status" value="1"/>
</dbReference>
<dbReference type="GeneID" id="85346171"/>
<feature type="compositionally biased region" description="Low complexity" evidence="1">
    <location>
        <begin position="458"/>
        <end position="467"/>
    </location>
</feature>
<evidence type="ECO:0008006" key="4">
    <source>
        <dbReference type="Google" id="ProtNLM"/>
    </source>
</evidence>
<feature type="region of interest" description="Disordered" evidence="1">
    <location>
        <begin position="448"/>
        <end position="483"/>
    </location>
</feature>